<dbReference type="InterPro" id="IPR052160">
    <property type="entry name" value="Gypsy_RT_Integrase-like"/>
</dbReference>
<evidence type="ECO:0000259" key="1">
    <source>
        <dbReference type="Pfam" id="PF17921"/>
    </source>
</evidence>
<dbReference type="AlphaFoldDB" id="A0AAF0V7Z1"/>
<keyword evidence="3" id="KW-1185">Reference proteome</keyword>
<evidence type="ECO:0000313" key="2">
    <source>
        <dbReference type="EMBL" id="WMV58814.1"/>
    </source>
</evidence>
<reference evidence="2" key="1">
    <citation type="submission" date="2023-08" db="EMBL/GenBank/DDBJ databases">
        <title>A de novo genome assembly of Solanum verrucosum Schlechtendal, a Mexican diploid species geographically isolated from the other diploid A-genome species in potato relatives.</title>
        <authorList>
            <person name="Hosaka K."/>
        </authorList>
    </citation>
    <scope>NUCLEOTIDE SEQUENCE</scope>
    <source>
        <tissue evidence="2">Young leaves</tissue>
    </source>
</reference>
<protein>
    <recommendedName>
        <fullName evidence="1">Integrase zinc-binding domain-containing protein</fullName>
    </recommendedName>
</protein>
<feature type="domain" description="Integrase zinc-binding" evidence="1">
    <location>
        <begin position="30"/>
        <end position="85"/>
    </location>
</feature>
<dbReference type="InterPro" id="IPR041588">
    <property type="entry name" value="Integrase_H2C2"/>
</dbReference>
<dbReference type="Proteomes" id="UP001234989">
    <property type="component" value="Chromosome 12"/>
</dbReference>
<sequence length="114" mass="13324">MLMKSVEAFSQGGYAVLRYQGRLCVPNVDDLREQILREAHSSWYSIYPRATKMYRDLREVYWWNGMKKDIAGFMAKCPNFQRASPGGLSQDICIPTLKWEDLVMDFIVSLPHTW</sequence>
<gene>
    <name evidence="2" type="ORF">MTR67_052199</name>
</gene>
<dbReference type="Pfam" id="PF17921">
    <property type="entry name" value="Integrase_H2C2"/>
    <property type="match status" value="1"/>
</dbReference>
<accession>A0AAF0V7Z1</accession>
<evidence type="ECO:0000313" key="3">
    <source>
        <dbReference type="Proteomes" id="UP001234989"/>
    </source>
</evidence>
<name>A0AAF0V7Z1_SOLVR</name>
<organism evidence="2 3">
    <name type="scientific">Solanum verrucosum</name>
    <dbReference type="NCBI Taxonomy" id="315347"/>
    <lineage>
        <taxon>Eukaryota</taxon>
        <taxon>Viridiplantae</taxon>
        <taxon>Streptophyta</taxon>
        <taxon>Embryophyta</taxon>
        <taxon>Tracheophyta</taxon>
        <taxon>Spermatophyta</taxon>
        <taxon>Magnoliopsida</taxon>
        <taxon>eudicotyledons</taxon>
        <taxon>Gunneridae</taxon>
        <taxon>Pentapetalae</taxon>
        <taxon>asterids</taxon>
        <taxon>lamiids</taxon>
        <taxon>Solanales</taxon>
        <taxon>Solanaceae</taxon>
        <taxon>Solanoideae</taxon>
        <taxon>Solaneae</taxon>
        <taxon>Solanum</taxon>
    </lineage>
</organism>
<dbReference type="PANTHER" id="PTHR47266">
    <property type="entry name" value="ENDONUCLEASE-RELATED"/>
    <property type="match status" value="1"/>
</dbReference>
<dbReference type="EMBL" id="CP133623">
    <property type="protein sequence ID" value="WMV58814.1"/>
    <property type="molecule type" value="Genomic_DNA"/>
</dbReference>
<proteinExistence type="predicted"/>
<dbReference type="Gene3D" id="1.10.340.70">
    <property type="match status" value="1"/>
</dbReference>